<dbReference type="Pfam" id="PF00496">
    <property type="entry name" value="SBP_bac_5"/>
    <property type="match status" value="1"/>
</dbReference>
<dbReference type="GO" id="GO:0030288">
    <property type="term" value="C:outer membrane-bounded periplasmic space"/>
    <property type="evidence" value="ECO:0007669"/>
    <property type="project" value="TreeGrafter"/>
</dbReference>
<dbReference type="PANTHER" id="PTHR30290:SF64">
    <property type="entry name" value="ABC TRANSPORTER PERIPLASMIC BINDING PROTEIN"/>
    <property type="match status" value="1"/>
</dbReference>
<keyword evidence="8" id="KW-1185">Reference proteome</keyword>
<dbReference type="Gene3D" id="3.10.105.10">
    <property type="entry name" value="Dipeptide-binding Protein, Domain 3"/>
    <property type="match status" value="1"/>
</dbReference>
<evidence type="ECO:0000313" key="7">
    <source>
        <dbReference type="EMBL" id="SNR91944.1"/>
    </source>
</evidence>
<protein>
    <submittedName>
        <fullName evidence="7">Microcin C transport system substrate-binding protein</fullName>
    </submittedName>
</protein>
<dbReference type="CDD" id="cd08497">
    <property type="entry name" value="MbnE-like"/>
    <property type="match status" value="1"/>
</dbReference>
<dbReference type="GO" id="GO:0015833">
    <property type="term" value="P:peptide transport"/>
    <property type="evidence" value="ECO:0007669"/>
    <property type="project" value="UniProtKB-KW"/>
</dbReference>
<dbReference type="Gene3D" id="3.40.190.10">
    <property type="entry name" value="Periplasmic binding protein-like II"/>
    <property type="match status" value="1"/>
</dbReference>
<keyword evidence="3" id="KW-0653">Protein transport</keyword>
<dbReference type="InterPro" id="IPR039424">
    <property type="entry name" value="SBP_5"/>
</dbReference>
<gene>
    <name evidence="7" type="ORF">SAMN05216255_0989</name>
</gene>
<evidence type="ECO:0000256" key="3">
    <source>
        <dbReference type="ARBA" id="ARBA00022927"/>
    </source>
</evidence>
<name>A0A239AA87_9PSED</name>
<evidence type="ECO:0000313" key="8">
    <source>
        <dbReference type="Proteomes" id="UP000242915"/>
    </source>
</evidence>
<feature type="chain" id="PRO_5012850880" evidence="5">
    <location>
        <begin position="27"/>
        <end position="642"/>
    </location>
</feature>
<dbReference type="GO" id="GO:0042884">
    <property type="term" value="P:microcin transport"/>
    <property type="evidence" value="ECO:0007669"/>
    <property type="project" value="TreeGrafter"/>
</dbReference>
<dbReference type="GO" id="GO:0015031">
    <property type="term" value="P:protein transport"/>
    <property type="evidence" value="ECO:0007669"/>
    <property type="project" value="UniProtKB-KW"/>
</dbReference>
<dbReference type="Proteomes" id="UP000242915">
    <property type="component" value="Unassembled WGS sequence"/>
</dbReference>
<sequence length="642" mass="72756">MTHSLRSFAVQTSAIFLLGLSCLTQAAPQHAVTLYDEAPKYPADFTHFDYANPDAPKGGTLRQAGFGGFDSLNPYINKGVSADDLGLIYDTLTVHALDEPFTEYGLLAGKIEKAPDSSWVRFYLRPEARFNDGTPVTAEDVKFTFDTLISKGSPMYRGYYADVESVEVEGPLIVRFKFKHAGNRELPLIVGQLPVLPKHWWAERDFSKSNLEIPLGSGPYRISEVKPGRSIRYERVKDYWGKDLAVNRGFYNFDTMRIDYYRDNDVALQALKAGQFDFWLETSAKNWATAYDVSAVANGQLIKEELKNSNPTGMQGFIFNIRRDLFKDSRVREAFGLLFDFEWANKQLFNGAYTRTRSYFDNSELASRGLPDEAELKILEPLRDKIPAKVFTDEFTLPVTKATGMIREQQRRAYQLLQEAGWRVEGDQMLDATGKPVSFEFLLAQAEFERILLPYKRNLADLGIEMVIRRVDVSQYINRLRSRDYDMIVGGFPQSNSPGNEQREYWHSSSADRPGSRNFIGLKDPAIDQLVVGLIGADSRQDLINHTRALDRVLLWGYYVVPNWHIKTWRVAYWNSLQHPDVTPMYDIGLNTWWARPTSPEAQAAKQAQAQQLDEPGESSAPAPDTEPAAQPATPEAEGTEQ</sequence>
<dbReference type="AlphaFoldDB" id="A0A239AA87"/>
<dbReference type="EMBL" id="FZOG01000001">
    <property type="protein sequence ID" value="SNR91944.1"/>
    <property type="molecule type" value="Genomic_DNA"/>
</dbReference>
<dbReference type="InterPro" id="IPR000914">
    <property type="entry name" value="SBP_5_dom"/>
</dbReference>
<dbReference type="FunFam" id="3.10.105.10:FF:000005">
    <property type="entry name" value="ABC transporter substrate-binding protein"/>
    <property type="match status" value="1"/>
</dbReference>
<keyword evidence="3" id="KW-0813">Transport</keyword>
<dbReference type="SUPFAM" id="SSF53850">
    <property type="entry name" value="Periplasmic binding protein-like II"/>
    <property type="match status" value="1"/>
</dbReference>
<evidence type="ECO:0000256" key="4">
    <source>
        <dbReference type="SAM" id="MobiDB-lite"/>
    </source>
</evidence>
<dbReference type="PROSITE" id="PS51257">
    <property type="entry name" value="PROKAR_LIPOPROTEIN"/>
    <property type="match status" value="1"/>
</dbReference>
<dbReference type="GO" id="GO:1904680">
    <property type="term" value="F:peptide transmembrane transporter activity"/>
    <property type="evidence" value="ECO:0007669"/>
    <property type="project" value="TreeGrafter"/>
</dbReference>
<accession>A0A239AA87</accession>
<feature type="region of interest" description="Disordered" evidence="4">
    <location>
        <begin position="599"/>
        <end position="642"/>
    </location>
</feature>
<dbReference type="PANTHER" id="PTHR30290">
    <property type="entry name" value="PERIPLASMIC BINDING COMPONENT OF ABC TRANSPORTER"/>
    <property type="match status" value="1"/>
</dbReference>
<dbReference type="InterPro" id="IPR030678">
    <property type="entry name" value="Peptide/Ni-bd"/>
</dbReference>
<evidence type="ECO:0000256" key="2">
    <source>
        <dbReference type="ARBA" id="ARBA00022856"/>
    </source>
</evidence>
<feature type="compositionally biased region" description="Low complexity" evidence="4">
    <location>
        <begin position="602"/>
        <end position="612"/>
    </location>
</feature>
<keyword evidence="1 5" id="KW-0732">Signal</keyword>
<evidence type="ECO:0000256" key="1">
    <source>
        <dbReference type="ARBA" id="ARBA00022729"/>
    </source>
</evidence>
<feature type="domain" description="Solute-binding protein family 5" evidence="6">
    <location>
        <begin position="105"/>
        <end position="510"/>
    </location>
</feature>
<feature type="compositionally biased region" description="Low complexity" evidence="4">
    <location>
        <begin position="621"/>
        <end position="642"/>
    </location>
</feature>
<feature type="signal peptide" evidence="5">
    <location>
        <begin position="1"/>
        <end position="26"/>
    </location>
</feature>
<reference evidence="8" key="1">
    <citation type="submission" date="2017-06" db="EMBL/GenBank/DDBJ databases">
        <authorList>
            <person name="Varghese N."/>
            <person name="Submissions S."/>
        </authorList>
    </citation>
    <scope>NUCLEOTIDE SEQUENCE [LARGE SCALE GENOMIC DNA]</scope>
    <source>
        <strain evidence="8">CIP 108523</strain>
    </source>
</reference>
<evidence type="ECO:0000259" key="6">
    <source>
        <dbReference type="Pfam" id="PF00496"/>
    </source>
</evidence>
<proteinExistence type="predicted"/>
<dbReference type="PIRSF" id="PIRSF002741">
    <property type="entry name" value="MppA"/>
    <property type="match status" value="1"/>
</dbReference>
<evidence type="ECO:0000256" key="5">
    <source>
        <dbReference type="SAM" id="SignalP"/>
    </source>
</evidence>
<dbReference type="RefSeq" id="WP_089358963.1">
    <property type="nucleotide sequence ID" value="NZ_FZOG01000001.1"/>
</dbReference>
<organism evidence="7 8">
    <name type="scientific">Pseudomonas segetis</name>
    <dbReference type="NCBI Taxonomy" id="298908"/>
    <lineage>
        <taxon>Bacteria</taxon>
        <taxon>Pseudomonadati</taxon>
        <taxon>Pseudomonadota</taxon>
        <taxon>Gammaproteobacteria</taxon>
        <taxon>Pseudomonadales</taxon>
        <taxon>Pseudomonadaceae</taxon>
        <taxon>Pseudomonas</taxon>
    </lineage>
</organism>
<keyword evidence="2" id="KW-0571">Peptide transport</keyword>
<dbReference type="GO" id="GO:0043190">
    <property type="term" value="C:ATP-binding cassette (ABC) transporter complex"/>
    <property type="evidence" value="ECO:0007669"/>
    <property type="project" value="InterPro"/>
</dbReference>